<organism evidence="1">
    <name type="scientific">Candidatus Kentrum sp. TC</name>
    <dbReference type="NCBI Taxonomy" id="2126339"/>
    <lineage>
        <taxon>Bacteria</taxon>
        <taxon>Pseudomonadati</taxon>
        <taxon>Pseudomonadota</taxon>
        <taxon>Gammaproteobacteria</taxon>
        <taxon>Candidatus Kentrum</taxon>
    </lineage>
</organism>
<reference evidence="1" key="1">
    <citation type="submission" date="2019-02" db="EMBL/GenBank/DDBJ databases">
        <authorList>
            <person name="Gruber-Vodicka R. H."/>
            <person name="Seah K. B. B."/>
        </authorList>
    </citation>
    <scope>NUCLEOTIDE SEQUENCE</scope>
    <source>
        <strain evidence="1">BECK_BZ123</strain>
    </source>
</reference>
<protein>
    <submittedName>
        <fullName evidence="1">Uncharacterized protein</fullName>
    </submittedName>
</protein>
<sequence length="1259" mass="142206">MKITASHIVEWANTYAREAQDQLPRLIRRLCFDPDAIHAISFPAGDSIYRPGWDGVLSSEKGNAWIPVGESRWEIGCDRDPTPKASADYHKRTKETGEEERSISTFVFVTPRRWSKKSAWIAERHAEGQWRDIRAFDADDLEQWLEQTPAVALQFAEELGLIGPGVESLSRHWGSWSRQCDPAITADAFLADRAPVRDALAEKIRSVFSQPASSHFLSIRADSVEEAAAFAVAVVMASGLRDQVLVVTEPEGWRYVEANPQIGIAIAARAETAQNPVLREGLSIMVPHAISDLAAKSKGEELVLKRPDIYEFEHALVAMGVEESDARRYAANTGRSWTVFRRQRAVNPAIRHPAWLDAPQSDTLTLVCLLGAWSDDNSADREVVEKLARRPYEDIERELRELARGDDAPVLHIGAVWKAKSPLELLTLFGSRITSNQLDRFFSIAQDLLLASDPQLELPDEERYMAQLHGKVHPWSDFLFESVCDSLVKLAVRGPERTGLDALGVEGRVADLVRELLDGADGTRWLSLASHLSALAEAAPEEFLRAVEKSLQESDAPVTRLITETGGSGSTERCWHSDLLWALERLAWTPKYLARVAPILARLSHAPVKGNWSNTPSRSLLGLFQSWLPQTAASLSDRIGVLDLLIERDEEVAFGVVKDLLGKDSIGHYSARPKWREDDAGAGRGVTYGEMYGMIDAARERILELGKGNVRRIATLLRTGLWRQEEQRPKVLALMEAFTETTETDEDREILRAALRKRIHWHRNYDKSPTAELNAWLGPVEALYERLAPRDLVIRHRWLFDNHWIDLPTREPKDFQEKAKIIEQSRISASIEIYRERGMSGIEDLIRACAESGIVGSTLTEATWRDEVPWPEWVVEKGEGFAPDAPMTRCISGFLWTLPPPVSDEILRKVMALGGKDGWDADGFARFLLLARVEPETWRLAEARGPEVRAAYWRTVQPTIFVHQKEPEFVLERLLEFNRPRTAFQYCQFSIEEVAPRRLFVVLRQLLCEEEPGGQKINSHYLGEMLKRLENSGEIGKAELIQLEFALFPALGYGEETRSPAALYEAIMSGPALFTELIRLCCKPRREKREEPTEGDRMAAEHAYGILDACKRLPGTRPDGSIDGEALTRFIDETRERCRRIDRLEVCDSMLGRVLAHAPEERDGTWPCAPVGELLERPELEKMREGFHIEAHDKRGITCRAYDEGGDQERQLAARYRAWADRLRNSHPNVASMLEGIAKDYEQEGKWRDTKANLDKEGF</sequence>
<evidence type="ECO:0000313" key="1">
    <source>
        <dbReference type="EMBL" id="VFK44976.1"/>
    </source>
</evidence>
<proteinExistence type="predicted"/>
<dbReference type="EMBL" id="CAADFS010000023">
    <property type="protein sequence ID" value="VFK44976.1"/>
    <property type="molecule type" value="Genomic_DNA"/>
</dbReference>
<name>A0A450YTX0_9GAMM</name>
<accession>A0A450YTX0</accession>
<dbReference type="AlphaFoldDB" id="A0A450YTX0"/>
<gene>
    <name evidence="1" type="ORF">BECKTC1821D_GA0114238_102310</name>
</gene>